<geneLocation type="plasmid" evidence="1 2">
    <name>pRahaq201</name>
</geneLocation>
<reference evidence="1 2" key="1">
    <citation type="journal article" date="2012" name="J. Bacteriol.">
        <title>Complete Genome Sequence of Rahnella aquatilis CIP 78.65.</title>
        <authorList>
            <person name="Martinez R.J."/>
            <person name="Bruce D."/>
            <person name="Detter C."/>
            <person name="Goodwin L.A."/>
            <person name="Han J."/>
            <person name="Han C.S."/>
            <person name="Held B."/>
            <person name="Land M.L."/>
            <person name="Mikhailova N."/>
            <person name="Nolan M."/>
            <person name="Pennacchio L."/>
            <person name="Pitluck S."/>
            <person name="Tapia R."/>
            <person name="Woyke T."/>
            <person name="Sobecky P.A."/>
        </authorList>
    </citation>
    <scope>NUCLEOTIDE SEQUENCE [LARGE SCALE GENOMIC DNA]</scope>
    <source>
        <strain evidence="2">ATCC 33071 / DSM 4594 / JCM 1683 / NBRC 105701 / NCIMB 13365 / CIP 78.65</strain>
        <plasmid evidence="1">pRahaq201</plasmid>
    </source>
</reference>
<proteinExistence type="predicted"/>
<protein>
    <submittedName>
        <fullName evidence="1">Uncharacterized protein</fullName>
    </submittedName>
</protein>
<dbReference type="AlphaFoldDB" id="H2J2A0"/>
<dbReference type="EMBL" id="CP003245">
    <property type="protein sequence ID" value="AEX54697.1"/>
    <property type="molecule type" value="Genomic_DNA"/>
</dbReference>
<sequence length="57" mass="6575">MSGICDSAIPTFVIFTRSPFFIHEYQAKTFLVTTCNKFININNIENLTKRVWFIATA</sequence>
<dbReference type="KEGG" id="raq:Rahaq2_4983"/>
<accession>H2J2A0</accession>
<evidence type="ECO:0000313" key="1">
    <source>
        <dbReference type="EMBL" id="AEX54697.1"/>
    </source>
</evidence>
<name>H2J2A0_RAHAC</name>
<keyword evidence="2" id="KW-1185">Reference proteome</keyword>
<dbReference type="Proteomes" id="UP000009010">
    <property type="component" value="Plasmid pRahaq201"/>
</dbReference>
<organism evidence="1 2">
    <name type="scientific">Rahnella aquatilis (strain ATCC 33071 / DSM 4594 / JCM 1683 / NBRC 105701 / NCIMB 13365 / CIP 78.65)</name>
    <dbReference type="NCBI Taxonomy" id="745277"/>
    <lineage>
        <taxon>Bacteria</taxon>
        <taxon>Pseudomonadati</taxon>
        <taxon>Pseudomonadota</taxon>
        <taxon>Gammaproteobacteria</taxon>
        <taxon>Enterobacterales</taxon>
        <taxon>Yersiniaceae</taxon>
        <taxon>Rahnella</taxon>
    </lineage>
</organism>
<reference evidence="2" key="2">
    <citation type="submission" date="2012-01" db="EMBL/GenBank/DDBJ databases">
        <title>Complete sequence of plasmid 1 of Rahnella aquatilis CIP 78.65.</title>
        <authorList>
            <person name="Lucas S."/>
            <person name="Han J."/>
            <person name="Lapidus A."/>
            <person name="Cheng J.-F."/>
            <person name="Goodwin L."/>
            <person name="Pitluck S."/>
            <person name="Peters L."/>
            <person name="Ovchinnikova G."/>
            <person name="Held B."/>
            <person name="Detter J.C."/>
            <person name="Han C."/>
            <person name="Tapia R."/>
            <person name="Land M."/>
            <person name="Hauser L."/>
            <person name="Kyrpides N."/>
            <person name="Ivanova N."/>
            <person name="Pagani I."/>
            <person name="Sobecky P."/>
            <person name="Martinez R."/>
            <person name="Woyke T."/>
        </authorList>
    </citation>
    <scope>NUCLEOTIDE SEQUENCE [LARGE SCALE GENOMIC DNA]</scope>
    <source>
        <strain evidence="2">ATCC 33071 / DSM 4594 / JCM 1683 / NBRC 105701 / NCIMB 13365 / CIP 78.65</strain>
        <plasmid evidence="2">pRahaq201</plasmid>
    </source>
</reference>
<dbReference type="HOGENOM" id="CLU_2993472_0_0_6"/>
<keyword evidence="1" id="KW-0614">Plasmid</keyword>
<evidence type="ECO:0000313" key="2">
    <source>
        <dbReference type="Proteomes" id="UP000009010"/>
    </source>
</evidence>
<gene>
    <name evidence="1" type="ordered locus">Rahaq2_4983</name>
</gene>